<proteinExistence type="predicted"/>
<sequence length="243" mass="28058">MSLKPNLNLTNEERLRLIEKLKIVRSMEERLKILSVLYPQSITSVGSNGKSTSEGQTNTKEVRLNRSLLRVLSEITMVSRRSLERGLSSFFERKYGFQNIRPYSRSALIFGDSEPISVRKKQVLVRLKKTNQILNQKPKIKTKTKTNLQSGSEQENSKQNLKKTKKILKLKTQTDEENFSDILPIISSTLISLKRSKRHSSPSLQKRKRSFNSHSNQQFSALQMLSELSQLQKIRKTNLNQKI</sequence>
<gene>
    <name evidence="2" type="ORF">M0813_25700</name>
</gene>
<name>A0ABQ8Y0T9_9EUKA</name>
<keyword evidence="3" id="KW-1185">Reference proteome</keyword>
<accession>A0ABQ8Y0T9</accession>
<feature type="region of interest" description="Disordered" evidence="1">
    <location>
        <begin position="196"/>
        <end position="216"/>
    </location>
</feature>
<dbReference type="EMBL" id="JAOAOG010000232">
    <property type="protein sequence ID" value="KAJ6238477.1"/>
    <property type="molecule type" value="Genomic_DNA"/>
</dbReference>
<evidence type="ECO:0000256" key="1">
    <source>
        <dbReference type="SAM" id="MobiDB-lite"/>
    </source>
</evidence>
<evidence type="ECO:0000313" key="2">
    <source>
        <dbReference type="EMBL" id="KAJ6238477.1"/>
    </source>
</evidence>
<protein>
    <submittedName>
        <fullName evidence="2">Uncharacterized protein</fullName>
    </submittedName>
</protein>
<comment type="caution">
    <text evidence="2">The sequence shown here is derived from an EMBL/GenBank/DDBJ whole genome shotgun (WGS) entry which is preliminary data.</text>
</comment>
<feature type="compositionally biased region" description="Polar residues" evidence="1">
    <location>
        <begin position="145"/>
        <end position="154"/>
    </location>
</feature>
<feature type="region of interest" description="Disordered" evidence="1">
    <location>
        <begin position="136"/>
        <end position="161"/>
    </location>
</feature>
<feature type="compositionally biased region" description="Basic residues" evidence="1">
    <location>
        <begin position="196"/>
        <end position="211"/>
    </location>
</feature>
<dbReference type="Proteomes" id="UP001150062">
    <property type="component" value="Unassembled WGS sequence"/>
</dbReference>
<organism evidence="2 3">
    <name type="scientific">Anaeramoeba flamelloides</name>
    <dbReference type="NCBI Taxonomy" id="1746091"/>
    <lineage>
        <taxon>Eukaryota</taxon>
        <taxon>Metamonada</taxon>
        <taxon>Anaeramoebidae</taxon>
        <taxon>Anaeramoeba</taxon>
    </lineage>
</organism>
<evidence type="ECO:0000313" key="3">
    <source>
        <dbReference type="Proteomes" id="UP001150062"/>
    </source>
</evidence>
<reference evidence="2" key="1">
    <citation type="submission" date="2022-08" db="EMBL/GenBank/DDBJ databases">
        <title>Novel sulfate-reducing endosymbionts in the free-living metamonad Anaeramoeba.</title>
        <authorList>
            <person name="Jerlstrom-Hultqvist J."/>
            <person name="Cepicka I."/>
            <person name="Gallot-Lavallee L."/>
            <person name="Salas-Leiva D."/>
            <person name="Curtis B.A."/>
            <person name="Zahonova K."/>
            <person name="Pipaliya S."/>
            <person name="Dacks J."/>
            <person name="Roger A.J."/>
        </authorList>
    </citation>
    <scope>NUCLEOTIDE SEQUENCE</scope>
    <source>
        <strain evidence="2">Schooner1</strain>
    </source>
</reference>